<evidence type="ECO:0000256" key="1">
    <source>
        <dbReference type="SAM" id="MobiDB-lite"/>
    </source>
</evidence>
<organism evidence="2 3">
    <name type="scientific">Tanacetum coccineum</name>
    <dbReference type="NCBI Taxonomy" id="301880"/>
    <lineage>
        <taxon>Eukaryota</taxon>
        <taxon>Viridiplantae</taxon>
        <taxon>Streptophyta</taxon>
        <taxon>Embryophyta</taxon>
        <taxon>Tracheophyta</taxon>
        <taxon>Spermatophyta</taxon>
        <taxon>Magnoliopsida</taxon>
        <taxon>eudicotyledons</taxon>
        <taxon>Gunneridae</taxon>
        <taxon>Pentapetalae</taxon>
        <taxon>asterids</taxon>
        <taxon>campanulids</taxon>
        <taxon>Asterales</taxon>
        <taxon>Asteraceae</taxon>
        <taxon>Asteroideae</taxon>
        <taxon>Anthemideae</taxon>
        <taxon>Anthemidinae</taxon>
        <taxon>Tanacetum</taxon>
    </lineage>
</organism>
<keyword evidence="3" id="KW-1185">Reference proteome</keyword>
<feature type="region of interest" description="Disordered" evidence="1">
    <location>
        <begin position="112"/>
        <end position="149"/>
    </location>
</feature>
<evidence type="ECO:0000313" key="2">
    <source>
        <dbReference type="EMBL" id="GJT56163.1"/>
    </source>
</evidence>
<feature type="compositionally biased region" description="Polar residues" evidence="1">
    <location>
        <begin position="135"/>
        <end position="144"/>
    </location>
</feature>
<dbReference type="EMBL" id="BQNB010016820">
    <property type="protein sequence ID" value="GJT56163.1"/>
    <property type="molecule type" value="Genomic_DNA"/>
</dbReference>
<reference evidence="2" key="2">
    <citation type="submission" date="2022-01" db="EMBL/GenBank/DDBJ databases">
        <authorList>
            <person name="Yamashiro T."/>
            <person name="Shiraishi A."/>
            <person name="Satake H."/>
            <person name="Nakayama K."/>
        </authorList>
    </citation>
    <scope>NUCLEOTIDE SEQUENCE</scope>
</reference>
<protein>
    <submittedName>
        <fullName evidence="2">Uncharacterized protein</fullName>
    </submittedName>
</protein>
<name>A0ABQ5EZF0_9ASTR</name>
<dbReference type="PANTHER" id="PTHR11439:SF495">
    <property type="entry name" value="REVERSE TRANSCRIPTASE, RNA-DEPENDENT DNA POLYMERASE-RELATED"/>
    <property type="match status" value="1"/>
</dbReference>
<dbReference type="PANTHER" id="PTHR11439">
    <property type="entry name" value="GAG-POL-RELATED RETROTRANSPOSON"/>
    <property type="match status" value="1"/>
</dbReference>
<dbReference type="CDD" id="cd09272">
    <property type="entry name" value="RNase_HI_RT_Ty1"/>
    <property type="match status" value="1"/>
</dbReference>
<proteinExistence type="predicted"/>
<comment type="caution">
    <text evidence="2">The sequence shown here is derived from an EMBL/GenBank/DDBJ whole genome shotgun (WGS) entry which is preliminary data.</text>
</comment>
<dbReference type="Proteomes" id="UP001151760">
    <property type="component" value="Unassembled WGS sequence"/>
</dbReference>
<gene>
    <name evidence="2" type="ORF">Tco_0991217</name>
</gene>
<reference evidence="2" key="1">
    <citation type="journal article" date="2022" name="Int. J. Mol. Sci.">
        <title>Draft Genome of Tanacetum Coccineum: Genomic Comparison of Closely Related Tanacetum-Family Plants.</title>
        <authorList>
            <person name="Yamashiro T."/>
            <person name="Shiraishi A."/>
            <person name="Nakayama K."/>
            <person name="Satake H."/>
        </authorList>
    </citation>
    <scope>NUCLEOTIDE SEQUENCE</scope>
</reference>
<accession>A0ABQ5EZF0</accession>
<sequence>MKGGHSGNDKARNWLLKIEEEVYVCQPPRFEDPHFPNKVYKVSKAQWDYIKPQEHGMRHCQPTCWTMVFTGDKLTKLCSLEDIKMISCYQDKYVAEILKKFDLASIKTASTPMETNKPLTKDEEAENVDVPSYSKDLTPSSSEGGSLGNPQHEVSIFGKRLISWQCKKQTIVANSTTEAEYVAAANCCRQVLWIQNQMLDYGYNLMNTNIYIDNESTICIVKNPVSHSKTKHIEIRSLISGFDERRRYK</sequence>
<evidence type="ECO:0000313" key="3">
    <source>
        <dbReference type="Proteomes" id="UP001151760"/>
    </source>
</evidence>